<gene>
    <name evidence="2" type="ORF">IR213_05530</name>
</gene>
<protein>
    <submittedName>
        <fullName evidence="2">Uncharacterized protein</fullName>
    </submittedName>
</protein>
<evidence type="ECO:0000313" key="3">
    <source>
        <dbReference type="Proteomes" id="UP000646211"/>
    </source>
</evidence>
<dbReference type="EMBL" id="JADHEC010000008">
    <property type="protein sequence ID" value="MBF2708053.1"/>
    <property type="molecule type" value="Genomic_DNA"/>
</dbReference>
<evidence type="ECO:0000256" key="1">
    <source>
        <dbReference type="SAM" id="MobiDB-lite"/>
    </source>
</evidence>
<reference evidence="2" key="1">
    <citation type="submission" date="2020-11" db="EMBL/GenBank/DDBJ databases">
        <title>Genome of Flavobacterium soyangense.</title>
        <authorList>
            <person name="Liu Q."/>
            <person name="Xin Y.-H."/>
        </authorList>
    </citation>
    <scope>NUCLEOTIDE SEQUENCE</scope>
    <source>
        <strain evidence="2">CGMCC 1.13493</strain>
    </source>
</reference>
<accession>A0A930U6Z2</accession>
<evidence type="ECO:0000313" key="2">
    <source>
        <dbReference type="EMBL" id="MBF2708053.1"/>
    </source>
</evidence>
<proteinExistence type="predicted"/>
<organism evidence="2 3">
    <name type="scientific">Flavobacterium soyangense</name>
    <dbReference type="NCBI Taxonomy" id="2023265"/>
    <lineage>
        <taxon>Bacteria</taxon>
        <taxon>Pseudomonadati</taxon>
        <taxon>Bacteroidota</taxon>
        <taxon>Flavobacteriia</taxon>
        <taxon>Flavobacteriales</taxon>
        <taxon>Flavobacteriaceae</taxon>
        <taxon>Flavobacterium</taxon>
    </lineage>
</organism>
<feature type="region of interest" description="Disordered" evidence="1">
    <location>
        <begin position="1"/>
        <end position="22"/>
    </location>
</feature>
<sequence length="54" mass="6327">MKSQNKIKSITQRKQASNKSSDLQKLYSERIERFMALVELSYALKTAPRIIQKK</sequence>
<keyword evidence="3" id="KW-1185">Reference proteome</keyword>
<dbReference type="RefSeq" id="WP_194311315.1">
    <property type="nucleotide sequence ID" value="NZ_JADHEC010000008.1"/>
</dbReference>
<dbReference type="AlphaFoldDB" id="A0A930U6Z2"/>
<dbReference type="Proteomes" id="UP000646211">
    <property type="component" value="Unassembled WGS sequence"/>
</dbReference>
<name>A0A930U6Z2_9FLAO</name>
<comment type="caution">
    <text evidence="2">The sequence shown here is derived from an EMBL/GenBank/DDBJ whole genome shotgun (WGS) entry which is preliminary data.</text>
</comment>